<name>A0A5J4X6K1_9EUKA</name>
<reference evidence="1 2" key="1">
    <citation type="submission" date="2019-03" db="EMBL/GenBank/DDBJ databases">
        <title>Single cell metagenomics reveals metabolic interactions within the superorganism composed of flagellate Streblomastix strix and complex community of Bacteroidetes bacteria on its surface.</title>
        <authorList>
            <person name="Treitli S.C."/>
            <person name="Kolisko M."/>
            <person name="Husnik F."/>
            <person name="Keeling P."/>
            <person name="Hampl V."/>
        </authorList>
    </citation>
    <scope>NUCLEOTIDE SEQUENCE [LARGE SCALE GENOMIC DNA]</scope>
    <source>
        <strain evidence="1">ST1C</strain>
    </source>
</reference>
<accession>A0A5J4X6K1</accession>
<dbReference type="Proteomes" id="UP000324800">
    <property type="component" value="Unassembled WGS sequence"/>
</dbReference>
<gene>
    <name evidence="1" type="ORF">EZS28_001596</name>
</gene>
<comment type="caution">
    <text evidence="1">The sequence shown here is derived from an EMBL/GenBank/DDBJ whole genome shotgun (WGS) entry which is preliminary data.</text>
</comment>
<dbReference type="EMBL" id="SNRW01000170">
    <property type="protein sequence ID" value="KAA6402871.1"/>
    <property type="molecule type" value="Genomic_DNA"/>
</dbReference>
<organism evidence="1 2">
    <name type="scientific">Streblomastix strix</name>
    <dbReference type="NCBI Taxonomy" id="222440"/>
    <lineage>
        <taxon>Eukaryota</taxon>
        <taxon>Metamonada</taxon>
        <taxon>Preaxostyla</taxon>
        <taxon>Oxymonadida</taxon>
        <taxon>Streblomastigidae</taxon>
        <taxon>Streblomastix</taxon>
    </lineage>
</organism>
<proteinExistence type="predicted"/>
<dbReference type="AlphaFoldDB" id="A0A5J4X6K1"/>
<evidence type="ECO:0000313" key="2">
    <source>
        <dbReference type="Proteomes" id="UP000324800"/>
    </source>
</evidence>
<sequence length="147" mass="17523">MYVTQYLYLKHIFKTKLRTYAVDNYTDESESNETYTEDVEPHFDVVMIKHEEQLGSSPQPQYTITNVYNQFITNDFFLHQHIKRSISLMMALAEYAYSIYTSNQMVCKGEHKKQIEFRIRQYLLMVKSIPQDSADVFKYCASGMYYL</sequence>
<protein>
    <submittedName>
        <fullName evidence="1">Uncharacterized protein</fullName>
    </submittedName>
</protein>
<evidence type="ECO:0000313" key="1">
    <source>
        <dbReference type="EMBL" id="KAA6402871.1"/>
    </source>
</evidence>